<dbReference type="Pfam" id="PF12680">
    <property type="entry name" value="SnoaL_2"/>
    <property type="match status" value="1"/>
</dbReference>
<dbReference type="InterPro" id="IPR032710">
    <property type="entry name" value="NTF2-like_dom_sf"/>
</dbReference>
<dbReference type="SUPFAM" id="SSF54427">
    <property type="entry name" value="NTF2-like"/>
    <property type="match status" value="1"/>
</dbReference>
<organism evidence="2 3">
    <name type="scientific">Paenibacillus suaedae</name>
    <dbReference type="NCBI Taxonomy" id="3077233"/>
    <lineage>
        <taxon>Bacteria</taxon>
        <taxon>Bacillati</taxon>
        <taxon>Bacillota</taxon>
        <taxon>Bacilli</taxon>
        <taxon>Bacillales</taxon>
        <taxon>Paenibacillaceae</taxon>
        <taxon>Paenibacillus</taxon>
    </lineage>
</organism>
<dbReference type="Proteomes" id="UP001250538">
    <property type="component" value="Unassembled WGS sequence"/>
</dbReference>
<reference evidence="3" key="1">
    <citation type="submission" date="2023-09" db="EMBL/GenBank/DDBJ databases">
        <title>Paenibacillus sp. chi10 Genome sequencing and assembly.</title>
        <authorList>
            <person name="Kim I."/>
        </authorList>
    </citation>
    <scope>NUCLEOTIDE SEQUENCE [LARGE SCALE GENOMIC DNA]</scope>
    <source>
        <strain evidence="3">chi10</strain>
    </source>
</reference>
<protein>
    <submittedName>
        <fullName evidence="2">Nuclear transport factor 2 family protein</fullName>
    </submittedName>
</protein>
<name>A0AAJ2JY32_9BACL</name>
<accession>A0AAJ2JY32</accession>
<dbReference type="Gene3D" id="3.10.450.50">
    <property type="match status" value="1"/>
</dbReference>
<comment type="caution">
    <text evidence="2">The sequence shown here is derived from an EMBL/GenBank/DDBJ whole genome shotgun (WGS) entry which is preliminary data.</text>
</comment>
<feature type="domain" description="SnoaL-like" evidence="1">
    <location>
        <begin position="12"/>
        <end position="124"/>
    </location>
</feature>
<dbReference type="InterPro" id="IPR037401">
    <property type="entry name" value="SnoaL-like"/>
</dbReference>
<sequence length="129" mass="14348">MSVNRKEEVASIEEYVRAYNSFDIEGIVELLHPDIVFRNVANGEVTVETHGIEPFQQLAQQSAGLFSSRRQTILQYIESDGSIEIEIDYEGTLALDLPNGLKAGDKIQLTGKTIFTFTNGKISSIEDHS</sequence>
<dbReference type="EMBL" id="JAVYAA010000002">
    <property type="protein sequence ID" value="MDT8976539.1"/>
    <property type="molecule type" value="Genomic_DNA"/>
</dbReference>
<evidence type="ECO:0000259" key="1">
    <source>
        <dbReference type="Pfam" id="PF12680"/>
    </source>
</evidence>
<evidence type="ECO:0000313" key="3">
    <source>
        <dbReference type="Proteomes" id="UP001250538"/>
    </source>
</evidence>
<gene>
    <name evidence="2" type="ORF">RQP50_09830</name>
</gene>
<proteinExistence type="predicted"/>
<evidence type="ECO:0000313" key="2">
    <source>
        <dbReference type="EMBL" id="MDT8976539.1"/>
    </source>
</evidence>
<dbReference type="AlphaFoldDB" id="A0AAJ2JY32"/>
<keyword evidence="3" id="KW-1185">Reference proteome</keyword>